<comment type="caution">
    <text evidence="2">The sequence shown here is derived from an EMBL/GenBank/DDBJ whole genome shotgun (WGS) entry which is preliminary data.</text>
</comment>
<dbReference type="RefSeq" id="WP_190917237.1">
    <property type="nucleotide sequence ID" value="NZ_JACXIZ010000016.1"/>
</dbReference>
<organism evidence="2 3">
    <name type="scientific">Paenibacillus sabuli</name>
    <dbReference type="NCBI Taxonomy" id="2772509"/>
    <lineage>
        <taxon>Bacteria</taxon>
        <taxon>Bacillati</taxon>
        <taxon>Bacillota</taxon>
        <taxon>Bacilli</taxon>
        <taxon>Bacillales</taxon>
        <taxon>Paenibacillaceae</taxon>
        <taxon>Paenibacillus</taxon>
    </lineage>
</organism>
<dbReference type="AlphaFoldDB" id="A0A927GRS0"/>
<keyword evidence="3" id="KW-1185">Reference proteome</keyword>
<feature type="region of interest" description="Disordered" evidence="1">
    <location>
        <begin position="58"/>
        <end position="77"/>
    </location>
</feature>
<reference evidence="2" key="1">
    <citation type="submission" date="2020-09" db="EMBL/GenBank/DDBJ databases">
        <title>A novel bacterium of genus Paenibacillus, isolated from South China Sea.</title>
        <authorList>
            <person name="Huang H."/>
            <person name="Mo K."/>
            <person name="Hu Y."/>
        </authorList>
    </citation>
    <scope>NUCLEOTIDE SEQUENCE</scope>
    <source>
        <strain evidence="2">IB182496</strain>
    </source>
</reference>
<dbReference type="Proteomes" id="UP000621560">
    <property type="component" value="Unassembled WGS sequence"/>
</dbReference>
<accession>A0A927GRS0</accession>
<dbReference type="EMBL" id="JACXIZ010000016">
    <property type="protein sequence ID" value="MBD2845551.1"/>
    <property type="molecule type" value="Genomic_DNA"/>
</dbReference>
<evidence type="ECO:0000313" key="2">
    <source>
        <dbReference type="EMBL" id="MBD2845551.1"/>
    </source>
</evidence>
<evidence type="ECO:0000313" key="3">
    <source>
        <dbReference type="Proteomes" id="UP000621560"/>
    </source>
</evidence>
<feature type="compositionally biased region" description="Basic and acidic residues" evidence="1">
    <location>
        <begin position="58"/>
        <end position="68"/>
    </location>
</feature>
<protein>
    <submittedName>
        <fullName evidence="2">Uncharacterized protein</fullName>
    </submittedName>
</protein>
<proteinExistence type="predicted"/>
<name>A0A927GRS0_9BACL</name>
<evidence type="ECO:0000256" key="1">
    <source>
        <dbReference type="SAM" id="MobiDB-lite"/>
    </source>
</evidence>
<gene>
    <name evidence="2" type="ORF">IDH44_10150</name>
</gene>
<sequence>MMETIRLHSAVRLERVRGSHTADTCGIYWKPVHAILEGYFDITLANAHRIDHVLTIRQQEGEKHRGSDDDNPAAYQHYSSDRSLAAAAPATGQQMIVDGHARLA</sequence>